<organism evidence="1 2">
    <name type="scientific">Clostridium perfringens</name>
    <dbReference type="NCBI Taxonomy" id="1502"/>
    <lineage>
        <taxon>Bacteria</taxon>
        <taxon>Bacillati</taxon>
        <taxon>Bacillota</taxon>
        <taxon>Clostridia</taxon>
        <taxon>Eubacteriales</taxon>
        <taxon>Clostridiaceae</taxon>
        <taxon>Clostridium</taxon>
    </lineage>
</organism>
<evidence type="ECO:0000313" key="2">
    <source>
        <dbReference type="Proteomes" id="UP000070260"/>
    </source>
</evidence>
<reference evidence="1 2" key="1">
    <citation type="journal article" date="2016" name="PLoS ONE">
        <title>Plasmid Characterization and Chromosome Analysis of Two netF+ Clostridium perfringens Isolates Associated with Foal and Canine Necrotizing Enteritis.</title>
        <authorList>
            <person name="Mehdizadeh Gohari I."/>
            <person name="Kropinski A.M."/>
            <person name="Weese S.J."/>
            <person name="Parreira V.R."/>
            <person name="Whitehead A.E."/>
            <person name="Boerlin P."/>
            <person name="Prescott J.F."/>
        </authorList>
    </citation>
    <scope>NUCLEOTIDE SEQUENCE [LARGE SCALE GENOMIC DNA]</scope>
    <source>
        <strain evidence="1 2">JP838</strain>
        <plasmid evidence="2">Plasmid pJFP838A</plasmid>
    </source>
</reference>
<accession>A0A140GQY3</accession>
<dbReference type="OrthoDB" id="2987363at2"/>
<dbReference type="RefSeq" id="WP_081109982.1">
    <property type="nucleotide sequence ID" value="NZ_CATNZX010000001.1"/>
</dbReference>
<dbReference type="Pfam" id="PF13814">
    <property type="entry name" value="Replic_Relax"/>
    <property type="match status" value="1"/>
</dbReference>
<name>A0A140GQY3_CLOPF</name>
<dbReference type="PATRIC" id="fig|1502.177.peg.3232"/>
<protein>
    <submittedName>
        <fullName evidence="1">Uncharacterized protein</fullName>
    </submittedName>
</protein>
<gene>
    <name evidence="1" type="ORF">JFP838_pA0026</name>
</gene>
<dbReference type="Proteomes" id="UP000070260">
    <property type="component" value="Plasmid pJFP838A"/>
</dbReference>
<dbReference type="EMBL" id="CP013615">
    <property type="protein sequence ID" value="AMN30942.1"/>
    <property type="molecule type" value="Genomic_DNA"/>
</dbReference>
<geneLocation type="plasmid" evidence="1 2">
    <name>pJFP838A</name>
</geneLocation>
<dbReference type="InterPro" id="IPR025855">
    <property type="entry name" value="Replic_Relax"/>
</dbReference>
<sequence>MSVNFVCNNIFDNNHILYTYKYLGKEELFISIRNSTCEISNKLDIVDLEVLKSIYYFRCLTIKQIYNKFYKNKYNYSDFLSIKIRYFLTNELIEEVYFNINNVACFLTSTGVELVRYHCKLPSNILDEKNKVIKRGYYRAGELKIQEKLINHQIHLNQFILDFDKYMYKLNTALKDNMKLTYNYYDEKHVSKYIDIRPDGLIELIDVDLFLEMDMCTESKKQLKDKWKHYRSFLFNRKNKLNKKIIVLFIIDGTDSIENRKKLVKHTISSMIMDVFDNNFELYIGTRNEILSLLFQHLILKIIQSSYKMEEIKKELQKHDFHISNGDVFNRHLSNNNYEYYIRKINNRNTIVVQNGKIQEFLFDEYLYSPFSVLNKIFYHSRNSSCFKHDYQRDISYIILVNDINNLYSDLKTVDLTDIKDVYFTTLERLQKRPLYEALFQIDSMGNLYHFKNYGLQGRIFEYCLED</sequence>
<evidence type="ECO:0000313" key="1">
    <source>
        <dbReference type="EMBL" id="AMN30942.1"/>
    </source>
</evidence>
<dbReference type="AlphaFoldDB" id="A0A140GQY3"/>
<keyword evidence="1" id="KW-0614">Plasmid</keyword>
<proteinExistence type="predicted"/>